<dbReference type="InterPro" id="IPR003439">
    <property type="entry name" value="ABC_transporter-like_ATP-bd"/>
</dbReference>
<dbReference type="SMART" id="SM00382">
    <property type="entry name" value="AAA"/>
    <property type="match status" value="1"/>
</dbReference>
<keyword evidence="4 8" id="KW-0067">ATP-binding</keyword>
<evidence type="ECO:0000259" key="7">
    <source>
        <dbReference type="PROSITE" id="PS51866"/>
    </source>
</evidence>
<evidence type="ECO:0000256" key="2">
    <source>
        <dbReference type="ARBA" id="ARBA00022505"/>
    </source>
</evidence>
<reference evidence="8 9" key="1">
    <citation type="submission" date="2019-09" db="EMBL/GenBank/DDBJ databases">
        <title>Nocardioides panacisoli sp. nov., isolated from the soil of a ginseng field.</title>
        <authorList>
            <person name="Cho C."/>
        </authorList>
    </citation>
    <scope>NUCLEOTIDE SEQUENCE [LARGE SCALE GENOMIC DNA]</scope>
    <source>
        <strain evidence="8 9">BN140041</strain>
    </source>
</reference>
<dbReference type="InterPro" id="IPR008995">
    <property type="entry name" value="Mo/tungstate-bd_C_term_dom"/>
</dbReference>
<dbReference type="SUPFAM" id="SSF50331">
    <property type="entry name" value="MOP-like"/>
    <property type="match status" value="1"/>
</dbReference>
<dbReference type="SUPFAM" id="SSF52540">
    <property type="entry name" value="P-loop containing nucleoside triphosphate hydrolases"/>
    <property type="match status" value="1"/>
</dbReference>
<dbReference type="EMBL" id="VUJW01000003">
    <property type="protein sequence ID" value="KAA1427333.1"/>
    <property type="molecule type" value="Genomic_DNA"/>
</dbReference>
<dbReference type="Pfam" id="PF00005">
    <property type="entry name" value="ABC_tran"/>
    <property type="match status" value="1"/>
</dbReference>
<dbReference type="Pfam" id="PF03459">
    <property type="entry name" value="TOBE"/>
    <property type="match status" value="1"/>
</dbReference>
<dbReference type="PANTHER" id="PTHR42781:SF4">
    <property type="entry name" value="SPERMIDINE_PUTRESCINE IMPORT ATP-BINDING PROTEIN POTA"/>
    <property type="match status" value="1"/>
</dbReference>
<dbReference type="InterPro" id="IPR003593">
    <property type="entry name" value="AAA+_ATPase"/>
</dbReference>
<dbReference type="GO" id="GO:0015689">
    <property type="term" value="P:molybdate ion transport"/>
    <property type="evidence" value="ECO:0007669"/>
    <property type="project" value="InterPro"/>
</dbReference>
<dbReference type="PANTHER" id="PTHR42781">
    <property type="entry name" value="SPERMIDINE/PUTRESCINE IMPORT ATP-BINDING PROTEIN POTA"/>
    <property type="match status" value="1"/>
</dbReference>
<evidence type="ECO:0000313" key="9">
    <source>
        <dbReference type="Proteomes" id="UP000324351"/>
    </source>
</evidence>
<dbReference type="InterPro" id="IPR004606">
    <property type="entry name" value="Mop_domain"/>
</dbReference>
<dbReference type="GO" id="GO:0005524">
    <property type="term" value="F:ATP binding"/>
    <property type="evidence" value="ECO:0007669"/>
    <property type="project" value="UniProtKB-KW"/>
</dbReference>
<protein>
    <submittedName>
        <fullName evidence="8">ABC transporter ATP-binding protein</fullName>
    </submittedName>
</protein>
<dbReference type="InterPro" id="IPR050093">
    <property type="entry name" value="ABC_SmlMolc_Importer"/>
</dbReference>
<dbReference type="Proteomes" id="UP000324351">
    <property type="component" value="Unassembled WGS sequence"/>
</dbReference>
<feature type="domain" description="Mop" evidence="7">
    <location>
        <begin position="253"/>
        <end position="317"/>
    </location>
</feature>
<keyword evidence="1" id="KW-0813">Transport</keyword>
<dbReference type="Gene3D" id="2.40.50.100">
    <property type="match status" value="1"/>
</dbReference>
<dbReference type="PROSITE" id="PS51866">
    <property type="entry name" value="MOP"/>
    <property type="match status" value="1"/>
</dbReference>
<feature type="domain" description="ABC transporter" evidence="6">
    <location>
        <begin position="1"/>
        <end position="226"/>
    </location>
</feature>
<dbReference type="GO" id="GO:0016887">
    <property type="term" value="F:ATP hydrolysis activity"/>
    <property type="evidence" value="ECO:0007669"/>
    <property type="project" value="InterPro"/>
</dbReference>
<gene>
    <name evidence="8" type="ORF">F0U47_07555</name>
</gene>
<comment type="caution">
    <text evidence="8">The sequence shown here is derived from an EMBL/GenBank/DDBJ whole genome shotgun (WGS) entry which is preliminary data.</text>
</comment>
<organism evidence="8 9">
    <name type="scientific">Nocardioides antri</name>
    <dbReference type="NCBI Taxonomy" id="2607659"/>
    <lineage>
        <taxon>Bacteria</taxon>
        <taxon>Bacillati</taxon>
        <taxon>Actinomycetota</taxon>
        <taxon>Actinomycetes</taxon>
        <taxon>Propionibacteriales</taxon>
        <taxon>Nocardioidaceae</taxon>
        <taxon>Nocardioides</taxon>
    </lineage>
</organism>
<evidence type="ECO:0000256" key="1">
    <source>
        <dbReference type="ARBA" id="ARBA00022448"/>
    </source>
</evidence>
<keyword evidence="3" id="KW-0547">Nucleotide-binding</keyword>
<sequence>MTLAARLAIPGRLDVEVDAEPGDVIALVGPNGAGKSSFVHALAGLQHAEGSALLGGRDLLALAPQEREVGVVFQDQRLFPHLSALDNVAFGPRSRGEPKHSARAAARTWLERLGVAELADRKPAQLSGGQAQRVAIARALVTDPDLLLLDEPFTGLDVGVAATLRIELGKHLADFRGITLLVTHDALDALTLATTVVVLDSGRVAQVGTPAEVAAQPLTEHVARLVGLNVLRDGDRLRAFSPAAVTVSRHAPADSARNRWHGVVRGAAPHGDAIRLQVTGERDLIADVTPAASRELALVPGQEVWLSVKETAVTTYDARADAASD</sequence>
<evidence type="ECO:0000313" key="8">
    <source>
        <dbReference type="EMBL" id="KAA1427333.1"/>
    </source>
</evidence>
<evidence type="ECO:0000256" key="4">
    <source>
        <dbReference type="ARBA" id="ARBA00022840"/>
    </source>
</evidence>
<keyword evidence="9" id="KW-1185">Reference proteome</keyword>
<dbReference type="InterPro" id="IPR017871">
    <property type="entry name" value="ABC_transporter-like_CS"/>
</dbReference>
<evidence type="ECO:0000256" key="3">
    <source>
        <dbReference type="ARBA" id="ARBA00022741"/>
    </source>
</evidence>
<dbReference type="PROSITE" id="PS50893">
    <property type="entry name" value="ABC_TRANSPORTER_2"/>
    <property type="match status" value="1"/>
</dbReference>
<evidence type="ECO:0000259" key="6">
    <source>
        <dbReference type="PROSITE" id="PS50893"/>
    </source>
</evidence>
<dbReference type="RefSeq" id="WP_149749701.1">
    <property type="nucleotide sequence ID" value="NZ_VUJW01000003.1"/>
</dbReference>
<reference evidence="8 9" key="2">
    <citation type="submission" date="2019-09" db="EMBL/GenBank/DDBJ databases">
        <authorList>
            <person name="Jin C."/>
        </authorList>
    </citation>
    <scope>NUCLEOTIDE SEQUENCE [LARGE SCALE GENOMIC DNA]</scope>
    <source>
        <strain evidence="8 9">BN140041</strain>
    </source>
</reference>
<dbReference type="InterPro" id="IPR005116">
    <property type="entry name" value="Transp-assoc_OB_typ1"/>
</dbReference>
<accession>A0A5B1M333</accession>
<dbReference type="Gene3D" id="3.40.50.300">
    <property type="entry name" value="P-loop containing nucleotide triphosphate hydrolases"/>
    <property type="match status" value="1"/>
</dbReference>
<dbReference type="InterPro" id="IPR027417">
    <property type="entry name" value="P-loop_NTPase"/>
</dbReference>
<dbReference type="PROSITE" id="PS00211">
    <property type="entry name" value="ABC_TRANSPORTER_1"/>
    <property type="match status" value="1"/>
</dbReference>
<proteinExistence type="predicted"/>
<keyword evidence="2 5" id="KW-0500">Molybdenum</keyword>
<name>A0A5B1M333_9ACTN</name>
<evidence type="ECO:0000256" key="5">
    <source>
        <dbReference type="PROSITE-ProRule" id="PRU01213"/>
    </source>
</evidence>
<dbReference type="AlphaFoldDB" id="A0A5B1M333"/>